<dbReference type="OrthoDB" id="5813613at2759"/>
<gene>
    <name evidence="2" type="ORF">HPLM_LOCUS17202</name>
</gene>
<name>A0A0N4WZ66_HAEPC</name>
<feature type="compositionally biased region" description="Basic and acidic residues" evidence="1">
    <location>
        <begin position="120"/>
        <end position="131"/>
    </location>
</feature>
<dbReference type="STRING" id="6290.A0A0N4WZ66"/>
<organism evidence="4">
    <name type="scientific">Haemonchus placei</name>
    <name type="common">Barber's pole worm</name>
    <dbReference type="NCBI Taxonomy" id="6290"/>
    <lineage>
        <taxon>Eukaryota</taxon>
        <taxon>Metazoa</taxon>
        <taxon>Ecdysozoa</taxon>
        <taxon>Nematoda</taxon>
        <taxon>Chromadorea</taxon>
        <taxon>Rhabditida</taxon>
        <taxon>Rhabditina</taxon>
        <taxon>Rhabditomorpha</taxon>
        <taxon>Strongyloidea</taxon>
        <taxon>Trichostrongylidae</taxon>
        <taxon>Haemonchus</taxon>
    </lineage>
</organism>
<evidence type="ECO:0000256" key="1">
    <source>
        <dbReference type="SAM" id="MobiDB-lite"/>
    </source>
</evidence>
<dbReference type="Proteomes" id="UP000268014">
    <property type="component" value="Unassembled WGS sequence"/>
</dbReference>
<dbReference type="EMBL" id="UZAF01019821">
    <property type="protein sequence ID" value="VDO63898.1"/>
    <property type="molecule type" value="Genomic_DNA"/>
</dbReference>
<dbReference type="AlphaFoldDB" id="A0A0N4WZ66"/>
<reference evidence="4" key="1">
    <citation type="submission" date="2017-02" db="UniProtKB">
        <authorList>
            <consortium name="WormBaseParasite"/>
        </authorList>
    </citation>
    <scope>IDENTIFICATION</scope>
</reference>
<evidence type="ECO:0000313" key="4">
    <source>
        <dbReference type="WBParaSite" id="HPLM_0001721001-mRNA-1"/>
    </source>
</evidence>
<evidence type="ECO:0000313" key="2">
    <source>
        <dbReference type="EMBL" id="VDO63898.1"/>
    </source>
</evidence>
<protein>
    <submittedName>
        <fullName evidence="2 4">Uncharacterized protein</fullName>
    </submittedName>
</protein>
<proteinExistence type="predicted"/>
<dbReference type="WBParaSite" id="HPLM_0001721001-mRNA-1">
    <property type="protein sequence ID" value="HPLM_0001721001-mRNA-1"/>
    <property type="gene ID" value="HPLM_0001721001"/>
</dbReference>
<feature type="region of interest" description="Disordered" evidence="1">
    <location>
        <begin position="120"/>
        <end position="140"/>
    </location>
</feature>
<evidence type="ECO:0000313" key="3">
    <source>
        <dbReference type="Proteomes" id="UP000268014"/>
    </source>
</evidence>
<keyword evidence="3" id="KW-1185">Reference proteome</keyword>
<accession>A0A0N4WZ66</accession>
<sequence length="140" mass="15621">MNPQLKYALLGEHAAKPGFSFRQVAQSPAQGVQQLYVDQQLRLFSCGGDASSNNNNGVSNPLVQDLLQRADTVLNELVEPSLQKRKNDLICSGKRERRNVKRKNEFIRFGKRGDDLVRFGRSDSTETEPHGKQAALLPLS</sequence>
<reference evidence="2 3" key="2">
    <citation type="submission" date="2018-11" db="EMBL/GenBank/DDBJ databases">
        <authorList>
            <consortium name="Pathogen Informatics"/>
        </authorList>
    </citation>
    <scope>NUCLEOTIDE SEQUENCE [LARGE SCALE GENOMIC DNA]</scope>
    <source>
        <strain evidence="2 3">MHpl1</strain>
    </source>
</reference>